<comment type="caution">
    <text evidence="8">Lacks conserved residue(s) required for the propagation of feature annotation.</text>
</comment>
<sequence>MILYYWSINSPSSSTGESQYLKKQTSLQQLQDYIPLFSHSPWSSTALPRLVITSQKLASPSSPALLLKICFPLQQTQRTQIKGKEGKKKMISFSDLYCVLSSVVPLYVTMFLAYASVKWWNVFTPDQCAGINKFVAIFAVPLLSFEFISRINPYKMNLLFIAADSVSKVVILIVLFSWAKLSKRGSLDWVITLFSLSTLPNTLVMGIPLLKSMYGSDKENLMVQVVVLQCIIWYTLMLFLFEYREARILVLQKFDGGDNTEKHGEDVSSAQKVRSSSSGSAGLDQDEVVHVIVTRPSSGSPQSDTQSTLQNLNKVAPDSRRFNQMFATAAAAAEDGKELHLFIWRCGCCSSEGVPEQSVEVSTREEANDNKGKSTREADEKSQVLQAPDDHSSNMSSVMFKLILKMVWFKLIKNPNSYASLLGLSWALASCRWSFKKPQIIENSVTILSNAGLGMAMFSLGLFMALQPRIIACGNRLAAYGMLMRFVVGPAVMAVASIAVGLRGTVLRVSIVQAALPQGIVPFVFAREYNLHPDVLSTAVIFGMIISLPITVLYYVFLGL</sequence>
<comment type="subcellular location">
    <subcellularLocation>
        <location evidence="1 8">Membrane</location>
        <topology evidence="1 8">Multi-pass membrane protein</topology>
    </subcellularLocation>
</comment>
<dbReference type="OrthoDB" id="1868374at2759"/>
<dbReference type="InParanoid" id="A0A1U8ALT9"/>
<feature type="transmembrane region" description="Helical" evidence="8">
    <location>
        <begin position="158"/>
        <end position="178"/>
    </location>
</feature>
<keyword evidence="4 8" id="KW-0812">Transmembrane</keyword>
<dbReference type="Proteomes" id="UP000189703">
    <property type="component" value="Unplaced"/>
</dbReference>
<keyword evidence="10" id="KW-1185">Reference proteome</keyword>
<dbReference type="InterPro" id="IPR051107">
    <property type="entry name" value="Auxin_Efflux_Carrier"/>
</dbReference>
<keyword evidence="3 8" id="KW-0813">Transport</keyword>
<feature type="transmembrane region" description="Helical" evidence="8">
    <location>
        <begin position="478"/>
        <end position="500"/>
    </location>
</feature>
<name>A0A1U8ALT9_NELNU</name>
<evidence type="ECO:0000256" key="5">
    <source>
        <dbReference type="ARBA" id="ARBA00022989"/>
    </source>
</evidence>
<gene>
    <name evidence="11" type="primary">LOC104605306</name>
</gene>
<feature type="transmembrane region" description="Helical" evidence="8">
    <location>
        <begin position="447"/>
        <end position="466"/>
    </location>
</feature>
<evidence type="ECO:0000256" key="9">
    <source>
        <dbReference type="SAM" id="MobiDB-lite"/>
    </source>
</evidence>
<dbReference type="GO" id="GO:0010315">
    <property type="term" value="P:auxin export across the plasma membrane"/>
    <property type="evidence" value="ECO:0000318"/>
    <property type="project" value="GO_Central"/>
</dbReference>
<dbReference type="GO" id="GO:0005783">
    <property type="term" value="C:endoplasmic reticulum"/>
    <property type="evidence" value="ECO:0000318"/>
    <property type="project" value="GO_Central"/>
</dbReference>
<dbReference type="Pfam" id="PF03547">
    <property type="entry name" value="Mem_trans"/>
    <property type="match status" value="1"/>
</dbReference>
<evidence type="ECO:0000256" key="3">
    <source>
        <dbReference type="ARBA" id="ARBA00022448"/>
    </source>
</evidence>
<keyword evidence="5 8" id="KW-1133">Transmembrane helix</keyword>
<dbReference type="InterPro" id="IPR004776">
    <property type="entry name" value="Mem_transp_PIN-like"/>
</dbReference>
<evidence type="ECO:0000313" key="10">
    <source>
        <dbReference type="Proteomes" id="UP000189703"/>
    </source>
</evidence>
<feature type="compositionally biased region" description="Low complexity" evidence="9">
    <location>
        <begin position="268"/>
        <end position="280"/>
    </location>
</feature>
<evidence type="ECO:0000256" key="2">
    <source>
        <dbReference type="ARBA" id="ARBA00009177"/>
    </source>
</evidence>
<protein>
    <recommendedName>
        <fullName evidence="8">Auxin efflux carrier component</fullName>
    </recommendedName>
</protein>
<dbReference type="NCBIfam" id="TIGR00946">
    <property type="entry name" value="2a69"/>
    <property type="match status" value="1"/>
</dbReference>
<dbReference type="OMA" id="WRCGCCN"/>
<evidence type="ECO:0000256" key="4">
    <source>
        <dbReference type="ARBA" id="ARBA00022692"/>
    </source>
</evidence>
<dbReference type="RefSeq" id="XP_010268328.1">
    <property type="nucleotide sequence ID" value="XM_010270026.1"/>
</dbReference>
<dbReference type="InterPro" id="IPR014024">
    <property type="entry name" value="Auxin_eff_plant"/>
</dbReference>
<feature type="transmembrane region" description="Helical" evidence="8">
    <location>
        <begin position="506"/>
        <end position="526"/>
    </location>
</feature>
<dbReference type="GO" id="GO:0009926">
    <property type="term" value="P:auxin polar transport"/>
    <property type="evidence" value="ECO:0000318"/>
    <property type="project" value="GO_Central"/>
</dbReference>
<feature type="transmembrane region" description="Helical" evidence="8">
    <location>
        <begin position="221"/>
        <end position="241"/>
    </location>
</feature>
<feature type="transmembrane region" description="Helical" evidence="8">
    <location>
        <begin position="96"/>
        <end position="117"/>
    </location>
</feature>
<dbReference type="PANTHER" id="PTHR31752">
    <property type="entry name" value="AUXIN EFFLUX CARRIER COMPONENT 1B-RELATED"/>
    <property type="match status" value="1"/>
</dbReference>
<feature type="compositionally biased region" description="Basic and acidic residues" evidence="9">
    <location>
        <begin position="362"/>
        <end position="390"/>
    </location>
</feature>
<comment type="similarity">
    <text evidence="2 8">Belongs to the auxin efflux carrier (TC 2.A.69.1) family.</text>
</comment>
<feature type="region of interest" description="Disordered" evidence="9">
    <location>
        <begin position="260"/>
        <end position="283"/>
    </location>
</feature>
<dbReference type="GO" id="GO:0009734">
    <property type="term" value="P:auxin-activated signaling pathway"/>
    <property type="evidence" value="ECO:0007669"/>
    <property type="project" value="UniProtKB-UniRule"/>
</dbReference>
<evidence type="ECO:0000313" key="11">
    <source>
        <dbReference type="RefSeq" id="XP_010268328.1"/>
    </source>
</evidence>
<evidence type="ECO:0000256" key="6">
    <source>
        <dbReference type="ARBA" id="ARBA00023136"/>
    </source>
</evidence>
<keyword evidence="7 8" id="KW-0927">Auxin signaling pathway</keyword>
<feature type="transmembrane region" description="Helical" evidence="8">
    <location>
        <begin position="538"/>
        <end position="557"/>
    </location>
</feature>
<keyword evidence="6 8" id="KW-0472">Membrane</keyword>
<dbReference type="GO" id="GO:0005886">
    <property type="term" value="C:plasma membrane"/>
    <property type="evidence" value="ECO:0000318"/>
    <property type="project" value="GO_Central"/>
</dbReference>
<dbReference type="eggNOG" id="ENOG502QU8F">
    <property type="taxonomic scope" value="Eukaryota"/>
</dbReference>
<evidence type="ECO:0000256" key="1">
    <source>
        <dbReference type="ARBA" id="ARBA00004141"/>
    </source>
</evidence>
<accession>A0A1U8ALT9</accession>
<organism evidence="10 11">
    <name type="scientific">Nelumbo nucifera</name>
    <name type="common">Sacred lotus</name>
    <dbReference type="NCBI Taxonomy" id="4432"/>
    <lineage>
        <taxon>Eukaryota</taxon>
        <taxon>Viridiplantae</taxon>
        <taxon>Streptophyta</taxon>
        <taxon>Embryophyta</taxon>
        <taxon>Tracheophyta</taxon>
        <taxon>Spermatophyta</taxon>
        <taxon>Magnoliopsida</taxon>
        <taxon>Proteales</taxon>
        <taxon>Nelumbonaceae</taxon>
        <taxon>Nelumbo</taxon>
    </lineage>
</organism>
<dbReference type="AlphaFoldDB" id="A0A1U8ALT9"/>
<evidence type="ECO:0000256" key="8">
    <source>
        <dbReference type="RuleBase" id="RU362108"/>
    </source>
</evidence>
<proteinExistence type="inferred from homology"/>
<dbReference type="GO" id="GO:0010329">
    <property type="term" value="F:auxin efflux transmembrane transporter activity"/>
    <property type="evidence" value="ECO:0000318"/>
    <property type="project" value="GO_Central"/>
</dbReference>
<evidence type="ECO:0000256" key="7">
    <source>
        <dbReference type="ARBA" id="ARBA00023294"/>
    </source>
</evidence>
<dbReference type="KEGG" id="nnu:104605306"/>
<dbReference type="PANTHER" id="PTHR31752:SF44">
    <property type="entry name" value="AUXIN EFFLUX CARRIER COMPONENT"/>
    <property type="match status" value="1"/>
</dbReference>
<feature type="region of interest" description="Disordered" evidence="9">
    <location>
        <begin position="357"/>
        <end position="390"/>
    </location>
</feature>
<dbReference type="GeneID" id="104605306"/>
<comment type="function">
    <text evidence="8">May act as a component of the auxin efflux carrier.</text>
</comment>
<reference evidence="11" key="1">
    <citation type="submission" date="2025-08" db="UniProtKB">
        <authorList>
            <consortium name="RefSeq"/>
        </authorList>
    </citation>
    <scope>IDENTIFICATION</scope>
</reference>